<evidence type="ECO:0000313" key="15">
    <source>
        <dbReference type="EMBL" id="KAB5548748.1"/>
    </source>
</evidence>
<keyword evidence="7" id="KW-0418">Kinase</keyword>
<keyword evidence="6 12" id="KW-0547">Nucleotide-binding</keyword>
<organism evidence="15 16">
    <name type="scientific">Pangasianodon hypophthalmus</name>
    <name type="common">Striped catfish</name>
    <name type="synonym">Helicophagus hypophthalmus</name>
    <dbReference type="NCBI Taxonomy" id="310915"/>
    <lineage>
        <taxon>Eukaryota</taxon>
        <taxon>Metazoa</taxon>
        <taxon>Chordata</taxon>
        <taxon>Craniata</taxon>
        <taxon>Vertebrata</taxon>
        <taxon>Euteleostomi</taxon>
        <taxon>Actinopterygii</taxon>
        <taxon>Neopterygii</taxon>
        <taxon>Teleostei</taxon>
        <taxon>Ostariophysi</taxon>
        <taxon>Siluriformes</taxon>
        <taxon>Pangasiidae</taxon>
        <taxon>Pangasianodon</taxon>
    </lineage>
</organism>
<evidence type="ECO:0000256" key="1">
    <source>
        <dbReference type="ARBA" id="ARBA00004123"/>
    </source>
</evidence>
<protein>
    <recommendedName>
        <fullName evidence="2">dual-specificity kinase</fullName>
        <ecNumber evidence="2">2.7.12.1</ecNumber>
    </recommendedName>
</protein>
<evidence type="ECO:0000259" key="14">
    <source>
        <dbReference type="PROSITE" id="PS50011"/>
    </source>
</evidence>
<dbReference type="GO" id="GO:0004712">
    <property type="term" value="F:protein serine/threonine/tyrosine kinase activity"/>
    <property type="evidence" value="ECO:0007669"/>
    <property type="project" value="UniProtKB-EC"/>
</dbReference>
<dbReference type="Proteomes" id="UP000327468">
    <property type="component" value="Chromosome 15"/>
</dbReference>
<keyword evidence="9" id="KW-0829">Tyrosine-protein kinase</keyword>
<dbReference type="InterPro" id="IPR011009">
    <property type="entry name" value="Kinase-like_dom_sf"/>
</dbReference>
<feature type="region of interest" description="Disordered" evidence="13">
    <location>
        <begin position="67"/>
        <end position="179"/>
    </location>
</feature>
<gene>
    <name evidence="15" type="ORF">PHYPO_G00059120</name>
</gene>
<evidence type="ECO:0000256" key="9">
    <source>
        <dbReference type="ARBA" id="ARBA00023137"/>
    </source>
</evidence>
<dbReference type="GO" id="GO:0004674">
    <property type="term" value="F:protein serine/threonine kinase activity"/>
    <property type="evidence" value="ECO:0007669"/>
    <property type="project" value="UniProtKB-KW"/>
</dbReference>
<dbReference type="EMBL" id="VFJC01000016">
    <property type="protein sequence ID" value="KAB5548748.1"/>
    <property type="molecule type" value="Genomic_DNA"/>
</dbReference>
<keyword evidence="4" id="KW-0597">Phosphoprotein</keyword>
<dbReference type="InterPro" id="IPR008271">
    <property type="entry name" value="Ser/Thr_kinase_AS"/>
</dbReference>
<evidence type="ECO:0000313" key="16">
    <source>
        <dbReference type="Proteomes" id="UP000327468"/>
    </source>
</evidence>
<dbReference type="AlphaFoldDB" id="A0A5N5M1G0"/>
<keyword evidence="5" id="KW-0808">Transferase</keyword>
<feature type="binding site" evidence="12">
    <location>
        <position position="228"/>
    </location>
    <ligand>
        <name>ATP</name>
        <dbReference type="ChEBI" id="CHEBI:30616"/>
    </ligand>
</feature>
<dbReference type="Pfam" id="PF00069">
    <property type="entry name" value="Pkinase"/>
    <property type="match status" value="1"/>
</dbReference>
<dbReference type="InterPro" id="IPR051175">
    <property type="entry name" value="CLK_kinases"/>
</dbReference>
<dbReference type="PANTHER" id="PTHR45646:SF4">
    <property type="entry name" value="DUAL SPECIFICITY PROTEIN KINASE CLK1"/>
    <property type="match status" value="1"/>
</dbReference>
<evidence type="ECO:0000256" key="12">
    <source>
        <dbReference type="PROSITE-ProRule" id="PRU10141"/>
    </source>
</evidence>
<dbReference type="PROSITE" id="PS50011">
    <property type="entry name" value="PROTEIN_KINASE_DOM"/>
    <property type="match status" value="1"/>
</dbReference>
<dbReference type="Gene3D" id="3.30.200.20">
    <property type="entry name" value="Phosphorylase Kinase, domain 1"/>
    <property type="match status" value="1"/>
</dbReference>
<dbReference type="GO" id="GO:0005634">
    <property type="term" value="C:nucleus"/>
    <property type="evidence" value="ECO:0007669"/>
    <property type="project" value="UniProtKB-SubCell"/>
</dbReference>
<dbReference type="FunFam" id="3.30.200.20:FF:000061">
    <property type="entry name" value="Dual specificity protein kinase CLK2"/>
    <property type="match status" value="1"/>
</dbReference>
<evidence type="ECO:0000256" key="8">
    <source>
        <dbReference type="ARBA" id="ARBA00022840"/>
    </source>
</evidence>
<feature type="domain" description="Protein kinase" evidence="14">
    <location>
        <begin position="198"/>
        <end position="514"/>
    </location>
</feature>
<evidence type="ECO:0000256" key="4">
    <source>
        <dbReference type="ARBA" id="ARBA00022553"/>
    </source>
</evidence>
<keyword evidence="3" id="KW-0723">Serine/threonine-protein kinase</keyword>
<dbReference type="PANTHER" id="PTHR45646">
    <property type="entry name" value="SERINE/THREONINE-PROTEIN KINASE DOA-RELATED"/>
    <property type="match status" value="1"/>
</dbReference>
<dbReference type="GO" id="GO:0004713">
    <property type="term" value="F:protein tyrosine kinase activity"/>
    <property type="evidence" value="ECO:0007669"/>
    <property type="project" value="UniProtKB-KW"/>
</dbReference>
<dbReference type="InterPro" id="IPR017441">
    <property type="entry name" value="Protein_kinase_ATP_BS"/>
</dbReference>
<evidence type="ECO:0000256" key="7">
    <source>
        <dbReference type="ARBA" id="ARBA00022777"/>
    </source>
</evidence>
<sequence>MQELRISNHVHDLIVVLALQKHPAEDILSCVAGHMRRSKRMRCPDGRRTEEWSWEEEEEEEYRSVEAYKRPKRDSRSSERDRRPGRFHHYRTYERCKKSTRGLEYAERRAPEPGLKPWGHEKRATDRAVPENEQDRDRHWHHYSKSLAQCGSREQQRSKHHDSRSHSKSHRRKRTRSFEDDEEGHLIYHNGQVLRARYEIVSTLGEGAFGKVVECIDLTKHGIRVALKIIKNQERYREAALIEVEVLKQMNVLDSENRFACVRMLDWFDHHGHICIVFELLGLSTYDFLKENDYMPFNVEQIRHMADQIFRAVHFLHQNKLTHTDLKPENILFVDSDCDIKFNAKLKRDERTLKNLNVKVVDFGNATYDHEHHTSVVSTRHYRAPEVVLELGWNQACDVWSLGCILIEYYLGLTLFQTHDSREHLAMMERVLGPIPAQMLQQTRKQRYVHHGKLDWDEYSSSGRYVRKHCKPLKQYMSSKSSEHEQLFDLLQKMMEYDVSKRITLEEAIKHPFFIPLRRESEK</sequence>
<evidence type="ECO:0000256" key="3">
    <source>
        <dbReference type="ARBA" id="ARBA00022527"/>
    </source>
</evidence>
<accession>A0A5N5M1G0</accession>
<dbReference type="PROSITE" id="PS00107">
    <property type="entry name" value="PROTEIN_KINASE_ATP"/>
    <property type="match status" value="1"/>
</dbReference>
<keyword evidence="16" id="KW-1185">Reference proteome</keyword>
<evidence type="ECO:0000256" key="2">
    <source>
        <dbReference type="ARBA" id="ARBA00013203"/>
    </source>
</evidence>
<feature type="compositionally biased region" description="Basic and acidic residues" evidence="13">
    <location>
        <begin position="67"/>
        <end position="84"/>
    </location>
</feature>
<feature type="compositionally biased region" description="Basic and acidic residues" evidence="13">
    <location>
        <begin position="118"/>
        <end position="138"/>
    </location>
</feature>
<evidence type="ECO:0000256" key="5">
    <source>
        <dbReference type="ARBA" id="ARBA00022679"/>
    </source>
</evidence>
<dbReference type="GO" id="GO:0043484">
    <property type="term" value="P:regulation of RNA splicing"/>
    <property type="evidence" value="ECO:0007669"/>
    <property type="project" value="TreeGrafter"/>
</dbReference>
<comment type="similarity">
    <text evidence="11">Belongs to the protein kinase superfamily. CMGC Ser/Thr protein kinase family. Lammer subfamily.</text>
</comment>
<evidence type="ECO:0000256" key="6">
    <source>
        <dbReference type="ARBA" id="ARBA00022741"/>
    </source>
</evidence>
<comment type="subcellular location">
    <subcellularLocation>
        <location evidence="1">Nucleus</location>
    </subcellularLocation>
</comment>
<dbReference type="EC" id="2.7.12.1" evidence="2"/>
<dbReference type="PROSITE" id="PS00108">
    <property type="entry name" value="PROTEIN_KINASE_ST"/>
    <property type="match status" value="1"/>
</dbReference>
<keyword evidence="10" id="KW-0539">Nucleus</keyword>
<dbReference type="Gene3D" id="1.10.510.10">
    <property type="entry name" value="Transferase(Phosphotransferase) domain 1"/>
    <property type="match status" value="1"/>
</dbReference>
<dbReference type="GO" id="GO:0005524">
    <property type="term" value="F:ATP binding"/>
    <property type="evidence" value="ECO:0007669"/>
    <property type="project" value="UniProtKB-UniRule"/>
</dbReference>
<name>A0A5N5M1G0_PANHP</name>
<evidence type="ECO:0000256" key="13">
    <source>
        <dbReference type="SAM" id="MobiDB-lite"/>
    </source>
</evidence>
<feature type="compositionally biased region" description="Basic residues" evidence="13">
    <location>
        <begin position="158"/>
        <end position="175"/>
    </location>
</feature>
<dbReference type="InterPro" id="IPR000719">
    <property type="entry name" value="Prot_kinase_dom"/>
</dbReference>
<proteinExistence type="inferred from homology"/>
<comment type="caution">
    <text evidence="15">The sequence shown here is derived from an EMBL/GenBank/DDBJ whole genome shotgun (WGS) entry which is preliminary data.</text>
</comment>
<evidence type="ECO:0000256" key="11">
    <source>
        <dbReference type="ARBA" id="ARBA00037966"/>
    </source>
</evidence>
<evidence type="ECO:0000256" key="10">
    <source>
        <dbReference type="ARBA" id="ARBA00023242"/>
    </source>
</evidence>
<reference evidence="15 16" key="1">
    <citation type="submission" date="2019-06" db="EMBL/GenBank/DDBJ databases">
        <title>A chromosome-scale genome assembly of the striped catfish, Pangasianodon hypophthalmus.</title>
        <authorList>
            <person name="Wen M."/>
            <person name="Zahm M."/>
            <person name="Roques C."/>
            <person name="Cabau C."/>
            <person name="Klopp C."/>
            <person name="Donnadieu C."/>
            <person name="Jouanno E."/>
            <person name="Avarre J.-C."/>
            <person name="Campet M."/>
            <person name="Ha T.T.T."/>
            <person name="Dugue R."/>
            <person name="Lampietro C."/>
            <person name="Louis A."/>
            <person name="Herpin A."/>
            <person name="Echchiki A."/>
            <person name="Berthelot C."/>
            <person name="Parey E."/>
            <person name="Roest-Crollius H."/>
            <person name="Braasch I."/>
            <person name="Postlethwait J."/>
            <person name="Bobe J."/>
            <person name="Montfort J."/>
            <person name="Bouchez O."/>
            <person name="Begum T."/>
            <person name="Schartl M."/>
            <person name="Guiguen Y."/>
        </authorList>
    </citation>
    <scope>NUCLEOTIDE SEQUENCE [LARGE SCALE GENOMIC DNA]</scope>
    <source>
        <strain evidence="15 16">Indonesia</strain>
        <tissue evidence="15">Blood</tissue>
    </source>
</reference>
<dbReference type="SMART" id="SM00220">
    <property type="entry name" value="S_TKc"/>
    <property type="match status" value="1"/>
</dbReference>
<keyword evidence="8 12" id="KW-0067">ATP-binding</keyword>
<dbReference type="SUPFAM" id="SSF56112">
    <property type="entry name" value="Protein kinase-like (PK-like)"/>
    <property type="match status" value="1"/>
</dbReference>